<dbReference type="GO" id="GO:0008168">
    <property type="term" value="F:methyltransferase activity"/>
    <property type="evidence" value="ECO:0007669"/>
    <property type="project" value="InterPro"/>
</dbReference>
<dbReference type="AlphaFoldDB" id="A0A645GKJ2"/>
<gene>
    <name evidence="1" type="ORF">SDC9_174881</name>
</gene>
<comment type="caution">
    <text evidence="1">The sequence shown here is derived from an EMBL/GenBank/DDBJ whole genome shotgun (WGS) entry which is preliminary data.</text>
</comment>
<evidence type="ECO:0000313" key="1">
    <source>
        <dbReference type="EMBL" id="MPN27448.1"/>
    </source>
</evidence>
<dbReference type="InterPro" id="IPR014776">
    <property type="entry name" value="4pyrrole_Mease_sub2"/>
</dbReference>
<organism evidence="1">
    <name type="scientific">bioreactor metagenome</name>
    <dbReference type="NCBI Taxonomy" id="1076179"/>
    <lineage>
        <taxon>unclassified sequences</taxon>
        <taxon>metagenomes</taxon>
        <taxon>ecological metagenomes</taxon>
    </lineage>
</organism>
<sequence>MNEPLHILPGALEDLEAALALPGGKIVMKSGKSLPQVLELLARQGLTDRAALVSDCGLPTEQAFPRIEEVTCDSYFSTLLIAP</sequence>
<reference evidence="1" key="1">
    <citation type="submission" date="2019-08" db="EMBL/GenBank/DDBJ databases">
        <authorList>
            <person name="Kucharzyk K."/>
            <person name="Murdoch R.W."/>
            <person name="Higgins S."/>
            <person name="Loffler F."/>
        </authorList>
    </citation>
    <scope>NUCLEOTIDE SEQUENCE</scope>
</reference>
<name>A0A645GKJ2_9ZZZZ</name>
<accession>A0A645GKJ2</accession>
<dbReference type="EMBL" id="VSSQ01077350">
    <property type="protein sequence ID" value="MPN27448.1"/>
    <property type="molecule type" value="Genomic_DNA"/>
</dbReference>
<proteinExistence type="predicted"/>
<dbReference type="Gene3D" id="3.30.950.10">
    <property type="entry name" value="Methyltransferase, Cobalt-precorrin-4 Transmethylase, Domain 2"/>
    <property type="match status" value="1"/>
</dbReference>
<protein>
    <submittedName>
        <fullName evidence="1">Uncharacterized protein</fullName>
    </submittedName>
</protein>